<dbReference type="PANTHER" id="PTHR47099">
    <property type="entry name" value="METHYLCOBAMIDE:COM METHYLTRANSFERASE MTBA"/>
    <property type="match status" value="1"/>
</dbReference>
<proteinExistence type="predicted"/>
<gene>
    <name evidence="2" type="primary">hemE_5</name>
    <name evidence="2" type="ORF">RT761_01028</name>
</gene>
<dbReference type="Gene3D" id="3.20.20.210">
    <property type="match status" value="1"/>
</dbReference>
<keyword evidence="2" id="KW-0456">Lyase</keyword>
<dbReference type="Pfam" id="PF01208">
    <property type="entry name" value="URO-D"/>
    <property type="match status" value="1"/>
</dbReference>
<name>A0A7T1F2X8_ATRLM</name>
<dbReference type="PANTHER" id="PTHR47099:SF1">
    <property type="entry name" value="METHYLCOBAMIDE:COM METHYLTRANSFERASE MTBA"/>
    <property type="match status" value="1"/>
</dbReference>
<dbReference type="InterPro" id="IPR038071">
    <property type="entry name" value="UROD/MetE-like_sf"/>
</dbReference>
<dbReference type="EMBL" id="CP065383">
    <property type="protein sequence ID" value="QPM67816.1"/>
    <property type="molecule type" value="Genomic_DNA"/>
</dbReference>
<evidence type="ECO:0000313" key="2">
    <source>
        <dbReference type="EMBL" id="QPM67816.1"/>
    </source>
</evidence>
<evidence type="ECO:0000313" key="3">
    <source>
        <dbReference type="Proteomes" id="UP000594463"/>
    </source>
</evidence>
<keyword evidence="3" id="KW-1185">Reference proteome</keyword>
<sequence length="333" mass="36981">MNSKERIYALLNGQTIDRIPVTPILMAFAARFIGKTYRDYYLDYQVLVDSYLACQKEFHFDMVMAISDPFRETEGYGAVFSYPDNGIPVMKEPLLKTLEDREVNSLPVLDPHQASRMKDRLLAVNAFHQRVSEDIPILGWVEGPFAEAADLRGVQNLMMDIIDQPEQVESLLKIVLETEKKFAEEQIKAGADIIGVGDAAASLLSPSLYKKYVLPFEQELFSSIHQLGAKVKLHICGNTSGLLPYMAHTGADIIDLDFMVNLKEARQYFGSQVCICGNVDPVSVMLEGTPEDVREASLRCIEDAGMPFILSAGCEIPVATPPENLLALCQAVL</sequence>
<dbReference type="KEGG" id="alam:RT761_01028"/>
<dbReference type="GO" id="GO:0004853">
    <property type="term" value="F:uroporphyrinogen decarboxylase activity"/>
    <property type="evidence" value="ECO:0007669"/>
    <property type="project" value="UniProtKB-EC"/>
</dbReference>
<dbReference type="AlphaFoldDB" id="A0A7T1F2X8"/>
<reference evidence="2 3" key="1">
    <citation type="journal article" date="2021" name="Nat. Commun.">
        <title>Isolation of a member of the candidate phylum Atribacteria reveals a unique cell membrane structure.</title>
        <authorList>
            <person name="Taiki K."/>
            <person name="Nobu M.K."/>
            <person name="Kusada H."/>
            <person name="Meng X.-Y."/>
            <person name="Hosoki N."/>
            <person name="Uematsu K."/>
            <person name="Yoshioka H."/>
            <person name="Kamagata Y."/>
            <person name="Tamaki H."/>
        </authorList>
    </citation>
    <scope>NUCLEOTIDE SEQUENCE [LARGE SCALE GENOMIC DNA]</scope>
    <source>
        <strain evidence="2 3">RT761</strain>
    </source>
</reference>
<evidence type="ECO:0000259" key="1">
    <source>
        <dbReference type="Pfam" id="PF01208"/>
    </source>
</evidence>
<dbReference type="EC" id="4.1.1.37" evidence="2"/>
<dbReference type="GO" id="GO:0006779">
    <property type="term" value="P:porphyrin-containing compound biosynthetic process"/>
    <property type="evidence" value="ECO:0007669"/>
    <property type="project" value="InterPro"/>
</dbReference>
<dbReference type="RefSeq" id="WP_218112996.1">
    <property type="nucleotide sequence ID" value="NZ_CP065383.1"/>
</dbReference>
<dbReference type="InterPro" id="IPR052024">
    <property type="entry name" value="Methanogen_methyltrans"/>
</dbReference>
<dbReference type="SUPFAM" id="SSF51726">
    <property type="entry name" value="UROD/MetE-like"/>
    <property type="match status" value="1"/>
</dbReference>
<dbReference type="CDD" id="cd03465">
    <property type="entry name" value="URO-D_like"/>
    <property type="match status" value="1"/>
</dbReference>
<feature type="domain" description="Uroporphyrinogen decarboxylase (URO-D)" evidence="1">
    <location>
        <begin position="3"/>
        <end position="332"/>
    </location>
</feature>
<protein>
    <submittedName>
        <fullName evidence="2">Uroporphyrinogen decarboxylase</fullName>
        <ecNumber evidence="2">4.1.1.37</ecNumber>
    </submittedName>
</protein>
<dbReference type="Proteomes" id="UP000594463">
    <property type="component" value="Chromosome"/>
</dbReference>
<organism evidence="2 3">
    <name type="scientific">Atribacter laminatus</name>
    <dbReference type="NCBI Taxonomy" id="2847778"/>
    <lineage>
        <taxon>Bacteria</taxon>
        <taxon>Pseudomonadati</taxon>
        <taxon>Atribacterota</taxon>
        <taxon>Atribacteria</taxon>
        <taxon>Atribacterales</taxon>
        <taxon>Atribacteraceae</taxon>
        <taxon>Atribacter</taxon>
    </lineage>
</organism>
<dbReference type="InterPro" id="IPR000257">
    <property type="entry name" value="Uroporphyrinogen_deCOase"/>
</dbReference>
<accession>A0A7T1F2X8</accession>